<dbReference type="EMBL" id="CAAALY010245868">
    <property type="protein sequence ID" value="VEL33488.1"/>
    <property type="molecule type" value="Genomic_DNA"/>
</dbReference>
<keyword evidence="2" id="KW-1185">Reference proteome</keyword>
<dbReference type="Proteomes" id="UP000784294">
    <property type="component" value="Unassembled WGS sequence"/>
</dbReference>
<sequence>MSLLPATFSLLKQSSCFKSPARRLPQQGKFSQLETHTRNQCNSTLRPGGIDIERWAVLRMNRQTDKLTDERRTGRTMEQAVGKIVSRPVWTSEDGMAFR</sequence>
<name>A0A448XCH2_9PLAT</name>
<reference evidence="1" key="1">
    <citation type="submission" date="2018-11" db="EMBL/GenBank/DDBJ databases">
        <authorList>
            <consortium name="Pathogen Informatics"/>
        </authorList>
    </citation>
    <scope>NUCLEOTIDE SEQUENCE</scope>
</reference>
<evidence type="ECO:0000313" key="1">
    <source>
        <dbReference type="EMBL" id="VEL33488.1"/>
    </source>
</evidence>
<gene>
    <name evidence="1" type="ORF">PXEA_LOCUS26928</name>
</gene>
<protein>
    <submittedName>
        <fullName evidence="1">Uncharacterized protein</fullName>
    </submittedName>
</protein>
<proteinExistence type="predicted"/>
<dbReference type="AlphaFoldDB" id="A0A448XCH2"/>
<evidence type="ECO:0000313" key="2">
    <source>
        <dbReference type="Proteomes" id="UP000784294"/>
    </source>
</evidence>
<accession>A0A448XCH2</accession>
<organism evidence="1 2">
    <name type="scientific">Protopolystoma xenopodis</name>
    <dbReference type="NCBI Taxonomy" id="117903"/>
    <lineage>
        <taxon>Eukaryota</taxon>
        <taxon>Metazoa</taxon>
        <taxon>Spiralia</taxon>
        <taxon>Lophotrochozoa</taxon>
        <taxon>Platyhelminthes</taxon>
        <taxon>Monogenea</taxon>
        <taxon>Polyopisthocotylea</taxon>
        <taxon>Polystomatidea</taxon>
        <taxon>Polystomatidae</taxon>
        <taxon>Protopolystoma</taxon>
    </lineage>
</organism>
<comment type="caution">
    <text evidence="1">The sequence shown here is derived from an EMBL/GenBank/DDBJ whole genome shotgun (WGS) entry which is preliminary data.</text>
</comment>